<organism evidence="2 3">
    <name type="scientific">Colletotrichum karsti</name>
    <dbReference type="NCBI Taxonomy" id="1095194"/>
    <lineage>
        <taxon>Eukaryota</taxon>
        <taxon>Fungi</taxon>
        <taxon>Dikarya</taxon>
        <taxon>Ascomycota</taxon>
        <taxon>Pezizomycotina</taxon>
        <taxon>Sordariomycetes</taxon>
        <taxon>Hypocreomycetidae</taxon>
        <taxon>Glomerellales</taxon>
        <taxon>Glomerellaceae</taxon>
        <taxon>Colletotrichum</taxon>
        <taxon>Colletotrichum boninense species complex</taxon>
    </lineage>
</organism>
<sequence>MPTGTCPQPAPPTPHQAYRPTPWTVPPPPPYPPPVQNAAQTQQQQQQQQTAPGVQYAPSPGPYIQPAYQQISQTTIQQQQYHPVSHSYQSQYQAQQQVLQAYNPPPTPLSPPYGAQVAPQGGSGYFSATATAQYQIIHDAPKGNGQPAVQGPYTPAATPGTV</sequence>
<evidence type="ECO:0000256" key="1">
    <source>
        <dbReference type="SAM" id="MobiDB-lite"/>
    </source>
</evidence>
<feature type="compositionally biased region" description="Pro residues" evidence="1">
    <location>
        <begin position="23"/>
        <end position="35"/>
    </location>
</feature>
<dbReference type="Proteomes" id="UP000781932">
    <property type="component" value="Unassembled WGS sequence"/>
</dbReference>
<evidence type="ECO:0000313" key="3">
    <source>
        <dbReference type="Proteomes" id="UP000781932"/>
    </source>
</evidence>
<name>A0A9P6HYN0_9PEZI</name>
<feature type="region of interest" description="Disordered" evidence="1">
    <location>
        <begin position="101"/>
        <end position="120"/>
    </location>
</feature>
<dbReference type="EMBL" id="JAATWM020000034">
    <property type="protein sequence ID" value="KAF9872989.1"/>
    <property type="molecule type" value="Genomic_DNA"/>
</dbReference>
<feature type="region of interest" description="Disordered" evidence="1">
    <location>
        <begin position="1"/>
        <end position="65"/>
    </location>
</feature>
<protein>
    <submittedName>
        <fullName evidence="2">Uncharacterized protein</fullName>
    </submittedName>
</protein>
<reference evidence="2" key="2">
    <citation type="submission" date="2020-11" db="EMBL/GenBank/DDBJ databases">
        <title>Whole genome sequencing of Colletotrichum sp.</title>
        <authorList>
            <person name="Li H."/>
        </authorList>
    </citation>
    <scope>NUCLEOTIDE SEQUENCE</scope>
    <source>
        <strain evidence="2">CkLH20</strain>
    </source>
</reference>
<reference evidence="2" key="1">
    <citation type="submission" date="2020-03" db="EMBL/GenBank/DDBJ databases">
        <authorList>
            <person name="He L."/>
        </authorList>
    </citation>
    <scope>NUCLEOTIDE SEQUENCE</scope>
    <source>
        <strain evidence="2">CkLH20</strain>
    </source>
</reference>
<dbReference type="GeneID" id="62165288"/>
<keyword evidence="3" id="KW-1185">Reference proteome</keyword>
<dbReference type="AlphaFoldDB" id="A0A9P6HYN0"/>
<accession>A0A9P6HYN0</accession>
<gene>
    <name evidence="2" type="ORF">CkaCkLH20_09499</name>
</gene>
<evidence type="ECO:0000313" key="2">
    <source>
        <dbReference type="EMBL" id="KAF9872989.1"/>
    </source>
</evidence>
<proteinExistence type="predicted"/>
<comment type="caution">
    <text evidence="2">The sequence shown here is derived from an EMBL/GenBank/DDBJ whole genome shotgun (WGS) entry which is preliminary data.</text>
</comment>
<feature type="region of interest" description="Disordered" evidence="1">
    <location>
        <begin position="141"/>
        <end position="162"/>
    </location>
</feature>
<feature type="compositionally biased region" description="Low complexity" evidence="1">
    <location>
        <begin position="38"/>
        <end position="51"/>
    </location>
</feature>
<dbReference type="RefSeq" id="XP_038742450.1">
    <property type="nucleotide sequence ID" value="XM_038892214.1"/>
</dbReference>